<protein>
    <submittedName>
        <fullName evidence="2">Uncharacterized protein</fullName>
    </submittedName>
</protein>
<name>A0A5E5ATP9_9BURK</name>
<reference evidence="2 3" key="1">
    <citation type="submission" date="2019-08" db="EMBL/GenBank/DDBJ databases">
        <authorList>
            <person name="Peeters C."/>
        </authorList>
    </citation>
    <scope>NUCLEOTIDE SEQUENCE [LARGE SCALE GENOMIC DNA]</scope>
    <source>
        <strain evidence="2 3">LMG 31117</strain>
    </source>
</reference>
<keyword evidence="3" id="KW-1185">Reference proteome</keyword>
<feature type="signal peptide" evidence="1">
    <location>
        <begin position="1"/>
        <end position="24"/>
    </location>
</feature>
<evidence type="ECO:0000313" key="3">
    <source>
        <dbReference type="Proteomes" id="UP000383122"/>
    </source>
</evidence>
<proteinExistence type="predicted"/>
<dbReference type="AlphaFoldDB" id="A0A5E5ATP9"/>
<dbReference type="EMBL" id="CABPSP010000022">
    <property type="protein sequence ID" value="VVE75853.1"/>
    <property type="molecule type" value="Genomic_DNA"/>
</dbReference>
<organism evidence="2 3">
    <name type="scientific">Pandoraea anapnoica</name>
    <dbReference type="NCBI Taxonomy" id="2508301"/>
    <lineage>
        <taxon>Bacteria</taxon>
        <taxon>Pseudomonadati</taxon>
        <taxon>Pseudomonadota</taxon>
        <taxon>Betaproteobacteria</taxon>
        <taxon>Burkholderiales</taxon>
        <taxon>Burkholderiaceae</taxon>
        <taxon>Pandoraea</taxon>
    </lineage>
</organism>
<evidence type="ECO:0000256" key="1">
    <source>
        <dbReference type="SAM" id="SignalP"/>
    </source>
</evidence>
<sequence length="95" mass="10500">MRGKSKASFALVVVLLIVSRLSSANECEPKEISRVTDDRTRITMTSGEIYRVAAGGKRTAMLWAVHDEVDVCPGFEDDTLVNKEKREAVEASLED</sequence>
<accession>A0A5E5ATP9</accession>
<feature type="chain" id="PRO_5022805689" evidence="1">
    <location>
        <begin position="25"/>
        <end position="95"/>
    </location>
</feature>
<gene>
    <name evidence="2" type="ORF">PAN31117_05268</name>
</gene>
<evidence type="ECO:0000313" key="2">
    <source>
        <dbReference type="EMBL" id="VVE75853.1"/>
    </source>
</evidence>
<keyword evidence="1" id="KW-0732">Signal</keyword>
<dbReference type="Proteomes" id="UP000383122">
    <property type="component" value="Unassembled WGS sequence"/>
</dbReference>